<dbReference type="InterPro" id="IPR010505">
    <property type="entry name" value="MoaA_twitch"/>
</dbReference>
<keyword evidence="6" id="KW-0547">Nucleotide-binding</keyword>
<dbReference type="SFLD" id="SFLDS00029">
    <property type="entry name" value="Radical_SAM"/>
    <property type="match status" value="1"/>
</dbReference>
<evidence type="ECO:0000256" key="10">
    <source>
        <dbReference type="ARBA" id="ARBA00023150"/>
    </source>
</evidence>
<keyword evidence="5" id="KW-0479">Metal-binding</keyword>
<dbReference type="AlphaFoldDB" id="A0A9D1NC21"/>
<dbReference type="PROSITE" id="PS01305">
    <property type="entry name" value="MOAA_NIFB_PQQE"/>
    <property type="match status" value="1"/>
</dbReference>
<keyword evidence="7" id="KW-0408">Iron</keyword>
<dbReference type="InterPro" id="IPR006638">
    <property type="entry name" value="Elp3/MiaA/NifB-like_rSAM"/>
</dbReference>
<dbReference type="Pfam" id="PF04055">
    <property type="entry name" value="Radical_SAM"/>
    <property type="match status" value="1"/>
</dbReference>
<evidence type="ECO:0000313" key="14">
    <source>
        <dbReference type="EMBL" id="HIV00358.1"/>
    </source>
</evidence>
<feature type="domain" description="Radical SAM core" evidence="13">
    <location>
        <begin position="4"/>
        <end position="221"/>
    </location>
</feature>
<keyword evidence="11" id="KW-0456">Lyase</keyword>
<evidence type="ECO:0000313" key="15">
    <source>
        <dbReference type="Proteomes" id="UP000886891"/>
    </source>
</evidence>
<gene>
    <name evidence="14" type="ORF">IAB14_04530</name>
</gene>
<dbReference type="PANTHER" id="PTHR22960:SF0">
    <property type="entry name" value="MOLYBDENUM COFACTOR BIOSYNTHESIS PROTEIN 1"/>
    <property type="match status" value="1"/>
</dbReference>
<dbReference type="EMBL" id="DVOH01000034">
    <property type="protein sequence ID" value="HIV00358.1"/>
    <property type="molecule type" value="Genomic_DNA"/>
</dbReference>
<evidence type="ECO:0000256" key="4">
    <source>
        <dbReference type="ARBA" id="ARBA00022691"/>
    </source>
</evidence>
<evidence type="ECO:0000256" key="7">
    <source>
        <dbReference type="ARBA" id="ARBA00023004"/>
    </source>
</evidence>
<dbReference type="Gene3D" id="3.20.20.70">
    <property type="entry name" value="Aldolase class I"/>
    <property type="match status" value="1"/>
</dbReference>
<reference evidence="14" key="1">
    <citation type="submission" date="2020-10" db="EMBL/GenBank/DDBJ databases">
        <authorList>
            <person name="Gilroy R."/>
        </authorList>
    </citation>
    <scope>NUCLEOTIDE SEQUENCE</scope>
    <source>
        <strain evidence="14">23406</strain>
    </source>
</reference>
<evidence type="ECO:0000256" key="5">
    <source>
        <dbReference type="ARBA" id="ARBA00022723"/>
    </source>
</evidence>
<dbReference type="InterPro" id="IPR000385">
    <property type="entry name" value="MoaA_NifB_PqqE_Fe-S-bd_CS"/>
</dbReference>
<comment type="catalytic activity">
    <reaction evidence="12">
        <text>GTP + AH2 + S-adenosyl-L-methionine = (8S)-3',8-cyclo-7,8-dihydroguanosine 5'-triphosphate + 5'-deoxyadenosine + L-methionine + A + H(+)</text>
        <dbReference type="Rhea" id="RHEA:49576"/>
        <dbReference type="ChEBI" id="CHEBI:13193"/>
        <dbReference type="ChEBI" id="CHEBI:15378"/>
        <dbReference type="ChEBI" id="CHEBI:17319"/>
        <dbReference type="ChEBI" id="CHEBI:17499"/>
        <dbReference type="ChEBI" id="CHEBI:37565"/>
        <dbReference type="ChEBI" id="CHEBI:57844"/>
        <dbReference type="ChEBI" id="CHEBI:59789"/>
        <dbReference type="ChEBI" id="CHEBI:131766"/>
        <dbReference type="EC" id="4.1.99.22"/>
    </reaction>
</comment>
<protein>
    <recommendedName>
        <fullName evidence="2">GTP 3',8-cyclase</fullName>
        <ecNumber evidence="2">4.1.99.22</ecNumber>
    </recommendedName>
</protein>
<dbReference type="GO" id="GO:0046872">
    <property type="term" value="F:metal ion binding"/>
    <property type="evidence" value="ECO:0007669"/>
    <property type="project" value="UniProtKB-KW"/>
</dbReference>
<evidence type="ECO:0000256" key="8">
    <source>
        <dbReference type="ARBA" id="ARBA00023014"/>
    </source>
</evidence>
<keyword evidence="9" id="KW-0342">GTP-binding</keyword>
<accession>A0A9D1NC21</accession>
<proteinExistence type="predicted"/>
<dbReference type="Pfam" id="PF06463">
    <property type="entry name" value="Mob_synth_C"/>
    <property type="match status" value="1"/>
</dbReference>
<keyword evidence="3" id="KW-0004">4Fe-4S</keyword>
<comment type="caution">
    <text evidence="14">The sequence shown here is derived from an EMBL/GenBank/DDBJ whole genome shotgun (WGS) entry which is preliminary data.</text>
</comment>
<sequence length="306" mass="33450">MLDAFGRNIRYLRLSVTDLCNLSCRYCKPRPVPKLRHEDLASIDELMSFLDAFAALGFDKLRLTGGEPLLRKGLAALIEGGVQKGFTVGLTTNATLLAERAAELKSAGLSSVNVSLDTLDETVYRAVCGGDLADALRGIDAAVRQGFPLKINAVLQRGVNDDPRPLIDYARSVGAELRLIELMPFATTADYVADRAPDSRSLLRQWDAVPIGREGKVDRYRLPDGATFGLIAPLTHPFCAACDRVRLTCKGELIPCLHRPTVYPLRPLLKRKDFVSILKSLIAEKPPRHLLAEGVYQPIDMGSIGG</sequence>
<evidence type="ECO:0000256" key="9">
    <source>
        <dbReference type="ARBA" id="ARBA00023134"/>
    </source>
</evidence>
<dbReference type="PANTHER" id="PTHR22960">
    <property type="entry name" value="MOLYBDOPTERIN COFACTOR SYNTHESIS PROTEIN A"/>
    <property type="match status" value="1"/>
</dbReference>
<name>A0A9D1NC21_9FIRM</name>
<dbReference type="GO" id="GO:0061799">
    <property type="term" value="F:cyclic pyranopterin monophosphate synthase activity"/>
    <property type="evidence" value="ECO:0007669"/>
    <property type="project" value="TreeGrafter"/>
</dbReference>
<dbReference type="InterPro" id="IPR007197">
    <property type="entry name" value="rSAM"/>
</dbReference>
<dbReference type="GO" id="GO:0005525">
    <property type="term" value="F:GTP binding"/>
    <property type="evidence" value="ECO:0007669"/>
    <property type="project" value="UniProtKB-KW"/>
</dbReference>
<evidence type="ECO:0000256" key="11">
    <source>
        <dbReference type="ARBA" id="ARBA00023239"/>
    </source>
</evidence>
<dbReference type="GO" id="GO:0061798">
    <property type="term" value="F:GTP 3',8'-cyclase activity"/>
    <property type="evidence" value="ECO:0007669"/>
    <property type="project" value="UniProtKB-EC"/>
</dbReference>
<evidence type="ECO:0000256" key="1">
    <source>
        <dbReference type="ARBA" id="ARBA00001966"/>
    </source>
</evidence>
<dbReference type="SMART" id="SM00729">
    <property type="entry name" value="Elp3"/>
    <property type="match status" value="1"/>
</dbReference>
<organism evidence="14 15">
    <name type="scientific">Candidatus Stercoripulliclostridium merdipullorum</name>
    <dbReference type="NCBI Taxonomy" id="2840952"/>
    <lineage>
        <taxon>Bacteria</taxon>
        <taxon>Bacillati</taxon>
        <taxon>Bacillota</taxon>
        <taxon>Clostridia</taxon>
        <taxon>Eubacteriales</taxon>
        <taxon>Candidatus Stercoripulliclostridium</taxon>
    </lineage>
</organism>
<comment type="cofactor">
    <cofactor evidence="1">
        <name>[4Fe-4S] cluster</name>
        <dbReference type="ChEBI" id="CHEBI:49883"/>
    </cofactor>
</comment>
<dbReference type="EC" id="4.1.99.22" evidence="2"/>
<evidence type="ECO:0000256" key="2">
    <source>
        <dbReference type="ARBA" id="ARBA00012167"/>
    </source>
</evidence>
<dbReference type="InterPro" id="IPR013785">
    <property type="entry name" value="Aldolase_TIM"/>
</dbReference>
<evidence type="ECO:0000256" key="3">
    <source>
        <dbReference type="ARBA" id="ARBA00022485"/>
    </source>
</evidence>
<dbReference type="PROSITE" id="PS51918">
    <property type="entry name" value="RADICAL_SAM"/>
    <property type="match status" value="1"/>
</dbReference>
<dbReference type="GO" id="GO:0051539">
    <property type="term" value="F:4 iron, 4 sulfur cluster binding"/>
    <property type="evidence" value="ECO:0007669"/>
    <property type="project" value="UniProtKB-KW"/>
</dbReference>
<reference evidence="14" key="2">
    <citation type="journal article" date="2021" name="PeerJ">
        <title>Extensive microbial diversity within the chicken gut microbiome revealed by metagenomics and culture.</title>
        <authorList>
            <person name="Gilroy R."/>
            <person name="Ravi A."/>
            <person name="Getino M."/>
            <person name="Pursley I."/>
            <person name="Horton D.L."/>
            <person name="Alikhan N.F."/>
            <person name="Baker D."/>
            <person name="Gharbi K."/>
            <person name="Hall N."/>
            <person name="Watson M."/>
            <person name="Adriaenssens E.M."/>
            <person name="Foster-Nyarko E."/>
            <person name="Jarju S."/>
            <person name="Secka A."/>
            <person name="Antonio M."/>
            <person name="Oren A."/>
            <person name="Chaudhuri R.R."/>
            <person name="La Ragione R."/>
            <person name="Hildebrand F."/>
            <person name="Pallen M.J."/>
        </authorList>
    </citation>
    <scope>NUCLEOTIDE SEQUENCE</scope>
    <source>
        <strain evidence="14">23406</strain>
    </source>
</reference>
<keyword evidence="4" id="KW-0949">S-adenosyl-L-methionine</keyword>
<dbReference type="Proteomes" id="UP000886891">
    <property type="component" value="Unassembled WGS sequence"/>
</dbReference>
<dbReference type="SFLD" id="SFLDG01383">
    <property type="entry name" value="cyclic_pyranopterin_phosphate"/>
    <property type="match status" value="1"/>
</dbReference>
<dbReference type="GO" id="GO:0006777">
    <property type="term" value="P:Mo-molybdopterin cofactor biosynthetic process"/>
    <property type="evidence" value="ECO:0007669"/>
    <property type="project" value="UniProtKB-KW"/>
</dbReference>
<keyword evidence="10" id="KW-0501">Molybdenum cofactor biosynthesis</keyword>
<dbReference type="SUPFAM" id="SSF102114">
    <property type="entry name" value="Radical SAM enzymes"/>
    <property type="match status" value="1"/>
</dbReference>
<evidence type="ECO:0000256" key="6">
    <source>
        <dbReference type="ARBA" id="ARBA00022741"/>
    </source>
</evidence>
<evidence type="ECO:0000259" key="13">
    <source>
        <dbReference type="PROSITE" id="PS51918"/>
    </source>
</evidence>
<dbReference type="InterPro" id="IPR058240">
    <property type="entry name" value="rSAM_sf"/>
</dbReference>
<dbReference type="InterPro" id="IPR050105">
    <property type="entry name" value="MoCo_biosynth_MoaA/MoaC"/>
</dbReference>
<keyword evidence="8" id="KW-0411">Iron-sulfur</keyword>
<dbReference type="SFLD" id="SFLDG01386">
    <property type="entry name" value="main_SPASM_domain-containing"/>
    <property type="match status" value="1"/>
</dbReference>
<dbReference type="InterPro" id="IPR040064">
    <property type="entry name" value="MoaA-like"/>
</dbReference>
<dbReference type="CDD" id="cd01335">
    <property type="entry name" value="Radical_SAM"/>
    <property type="match status" value="1"/>
</dbReference>
<dbReference type="SFLD" id="SFLDG01067">
    <property type="entry name" value="SPASM/twitch_domain_containing"/>
    <property type="match status" value="1"/>
</dbReference>
<evidence type="ECO:0000256" key="12">
    <source>
        <dbReference type="ARBA" id="ARBA00048697"/>
    </source>
</evidence>